<name>A0A834MFF2_RHYFE</name>
<dbReference type="Proteomes" id="UP000625711">
    <property type="component" value="Unassembled WGS sequence"/>
</dbReference>
<dbReference type="AlphaFoldDB" id="A0A834MFF2"/>
<dbReference type="Gene3D" id="3.30.420.10">
    <property type="entry name" value="Ribonuclease H-like superfamily/Ribonuclease H"/>
    <property type="match status" value="1"/>
</dbReference>
<dbReference type="OrthoDB" id="6118231at2759"/>
<evidence type="ECO:0000313" key="1">
    <source>
        <dbReference type="EMBL" id="KAF7277830.1"/>
    </source>
</evidence>
<dbReference type="GO" id="GO:0003676">
    <property type="term" value="F:nucleic acid binding"/>
    <property type="evidence" value="ECO:0007669"/>
    <property type="project" value="InterPro"/>
</dbReference>
<dbReference type="EMBL" id="JAACXV010000413">
    <property type="protein sequence ID" value="KAF7277830.1"/>
    <property type="molecule type" value="Genomic_DNA"/>
</dbReference>
<proteinExistence type="predicted"/>
<evidence type="ECO:0000313" key="2">
    <source>
        <dbReference type="Proteomes" id="UP000625711"/>
    </source>
</evidence>
<dbReference type="PANTHER" id="PTHR46060">
    <property type="entry name" value="MARINER MOS1 TRANSPOSASE-LIKE PROTEIN"/>
    <property type="match status" value="1"/>
</dbReference>
<dbReference type="PANTHER" id="PTHR46060:SF1">
    <property type="entry name" value="MARINER MOS1 TRANSPOSASE-LIKE PROTEIN"/>
    <property type="match status" value="1"/>
</dbReference>
<sequence>MSIEDGECSGHPKEGMRKLSAKWVPGGLTFDQIQRRVDDSEQYLKMIKRNKPEFFHRYVKMDKTWVHHFTPKSNRQSFEWTAYDEPAPKCLKTQQSAGKVMALVFSDAHGKIFIDYLEKGRTINSEYYIALYYYLKDEIAEKRPHLKKKEVLLYQDNVPKIHEMGFKQSKGQIVLQ</sequence>
<organism evidence="1 2">
    <name type="scientific">Rhynchophorus ferrugineus</name>
    <name type="common">Red palm weevil</name>
    <name type="synonym">Curculio ferrugineus</name>
    <dbReference type="NCBI Taxonomy" id="354439"/>
    <lineage>
        <taxon>Eukaryota</taxon>
        <taxon>Metazoa</taxon>
        <taxon>Ecdysozoa</taxon>
        <taxon>Arthropoda</taxon>
        <taxon>Hexapoda</taxon>
        <taxon>Insecta</taxon>
        <taxon>Pterygota</taxon>
        <taxon>Neoptera</taxon>
        <taxon>Endopterygota</taxon>
        <taxon>Coleoptera</taxon>
        <taxon>Polyphaga</taxon>
        <taxon>Cucujiformia</taxon>
        <taxon>Curculionidae</taxon>
        <taxon>Dryophthorinae</taxon>
        <taxon>Rhynchophorus</taxon>
    </lineage>
</organism>
<reference evidence="1" key="1">
    <citation type="submission" date="2020-08" db="EMBL/GenBank/DDBJ databases">
        <title>Genome sequencing and assembly of the red palm weevil Rhynchophorus ferrugineus.</title>
        <authorList>
            <person name="Dias G.B."/>
            <person name="Bergman C.M."/>
            <person name="Manee M."/>
        </authorList>
    </citation>
    <scope>NUCLEOTIDE SEQUENCE</scope>
    <source>
        <strain evidence="1">AA-2017</strain>
        <tissue evidence="1">Whole larva</tissue>
    </source>
</reference>
<dbReference type="Pfam" id="PF01359">
    <property type="entry name" value="Transposase_1"/>
    <property type="match status" value="1"/>
</dbReference>
<dbReference type="InterPro" id="IPR052709">
    <property type="entry name" value="Transposase-MT_Hybrid"/>
</dbReference>
<gene>
    <name evidence="1" type="ORF">GWI33_009246</name>
</gene>
<accession>A0A834MFF2</accession>
<dbReference type="InterPro" id="IPR001888">
    <property type="entry name" value="Transposase_1"/>
</dbReference>
<protein>
    <recommendedName>
        <fullName evidence="3">Transposase</fullName>
    </recommendedName>
</protein>
<comment type="caution">
    <text evidence="1">The sequence shown here is derived from an EMBL/GenBank/DDBJ whole genome shotgun (WGS) entry which is preliminary data.</text>
</comment>
<dbReference type="InterPro" id="IPR036397">
    <property type="entry name" value="RNaseH_sf"/>
</dbReference>
<keyword evidence="2" id="KW-1185">Reference proteome</keyword>
<evidence type="ECO:0008006" key="3">
    <source>
        <dbReference type="Google" id="ProtNLM"/>
    </source>
</evidence>